<accession>A0ABS7HW55</accession>
<dbReference type="Proteomes" id="UP000777440">
    <property type="component" value="Unassembled WGS sequence"/>
</dbReference>
<evidence type="ECO:0000313" key="3">
    <source>
        <dbReference type="Proteomes" id="UP000777440"/>
    </source>
</evidence>
<comment type="caution">
    <text evidence="2">The sequence shown here is derived from an EMBL/GenBank/DDBJ whole genome shotgun (WGS) entry which is preliminary data.</text>
</comment>
<organism evidence="2 3">
    <name type="scientific">Microbacterium ureisolvens</name>
    <dbReference type="NCBI Taxonomy" id="2781186"/>
    <lineage>
        <taxon>Bacteria</taxon>
        <taxon>Bacillati</taxon>
        <taxon>Actinomycetota</taxon>
        <taxon>Actinomycetes</taxon>
        <taxon>Micrococcales</taxon>
        <taxon>Microbacteriaceae</taxon>
        <taxon>Microbacterium</taxon>
    </lineage>
</organism>
<dbReference type="InterPro" id="IPR023631">
    <property type="entry name" value="Amidase_dom"/>
</dbReference>
<evidence type="ECO:0000313" key="2">
    <source>
        <dbReference type="EMBL" id="MBW9108493.1"/>
    </source>
</evidence>
<proteinExistence type="predicted"/>
<dbReference type="SUPFAM" id="SSF75304">
    <property type="entry name" value="Amidase signature (AS) enzymes"/>
    <property type="match status" value="1"/>
</dbReference>
<dbReference type="Gene3D" id="3.90.1300.10">
    <property type="entry name" value="Amidase signature (AS) domain"/>
    <property type="match status" value="1"/>
</dbReference>
<feature type="domain" description="Amidase" evidence="1">
    <location>
        <begin position="26"/>
        <end position="183"/>
    </location>
</feature>
<dbReference type="InterPro" id="IPR036928">
    <property type="entry name" value="AS_sf"/>
</dbReference>
<keyword evidence="3" id="KW-1185">Reference proteome</keyword>
<dbReference type="RefSeq" id="WP_220338586.1">
    <property type="nucleotide sequence ID" value="NZ_JAEUAX010000001.1"/>
</dbReference>
<dbReference type="PANTHER" id="PTHR46310:SF7">
    <property type="entry name" value="AMIDASE 1"/>
    <property type="match status" value="1"/>
</dbReference>
<gene>
    <name evidence="2" type="ORF">JNB61_01770</name>
</gene>
<feature type="domain" description="Amidase" evidence="1">
    <location>
        <begin position="225"/>
        <end position="399"/>
    </location>
</feature>
<dbReference type="Pfam" id="PF01425">
    <property type="entry name" value="Amidase"/>
    <property type="match status" value="2"/>
</dbReference>
<evidence type="ECO:0000259" key="1">
    <source>
        <dbReference type="Pfam" id="PF01425"/>
    </source>
</evidence>
<name>A0ABS7HW55_9MICO</name>
<sequence>MTALELPSAADAAATGALRVGPAVLAAGAATGPLAGSVTVTKDLFDVAGQRVGAGNPDWLADAAPAATNAVAVQRWVDAGATVVGISHTDELAFSLSGTNVHYGTPRNPRGSDRIPGGSSSGSVAAVAGGLVDYALATDTGGSTRVPASYSGVFGIRTTHGRVPMTGVVPLAPRFDTVGVLAGTGAMLERATGVLLAVPAVERDAEPVLSVPPIVLAGDVLSLADPDTADAVRAAVRLLGEDLGADVVTAELAGADLLGQWRAAFMARQMPEIWQSHGEWVTRRQPSFGPGVAMRMDEARNASREGMHLADEAREQVLARLDAVLPEGGVLAFAAASGPAPRVDLDAATKGSLRGRTIAMTCIAGLGGLPAVSLPLAEVDRLPVGVCLVARPGEDELLLAVARAVDAFVTRAERAA</sequence>
<reference evidence="2 3" key="1">
    <citation type="journal article" date="2021" name="MBio">
        <title>Poor Competitiveness of Bradyrhizobium in Pigeon Pea Root Colonization in Indian Soils.</title>
        <authorList>
            <person name="Chalasani D."/>
            <person name="Basu A."/>
            <person name="Pullabhotla S.V.S.R.N."/>
            <person name="Jorrin B."/>
            <person name="Neal A.L."/>
            <person name="Poole P.S."/>
            <person name="Podile A.R."/>
            <person name="Tkacz A."/>
        </authorList>
    </citation>
    <scope>NUCLEOTIDE SEQUENCE [LARGE SCALE GENOMIC DNA]</scope>
    <source>
        <strain evidence="2 3">HU12</strain>
    </source>
</reference>
<dbReference type="EMBL" id="JAEUAX010000001">
    <property type="protein sequence ID" value="MBW9108493.1"/>
    <property type="molecule type" value="Genomic_DNA"/>
</dbReference>
<dbReference type="PANTHER" id="PTHR46310">
    <property type="entry name" value="AMIDASE 1"/>
    <property type="match status" value="1"/>
</dbReference>
<protein>
    <submittedName>
        <fullName evidence="2">Glutamyl-tRNA amidotransferase</fullName>
    </submittedName>
</protein>